<dbReference type="PANTHER" id="PTHR20951:SF2">
    <property type="entry name" value="SPRY DOMAIN-CONTAINING PROTEIN 7"/>
    <property type="match status" value="1"/>
</dbReference>
<dbReference type="Proteomes" id="UP000318571">
    <property type="component" value="Chromosome 4"/>
</dbReference>
<dbReference type="InterPro" id="IPR003877">
    <property type="entry name" value="SPRY_dom"/>
</dbReference>
<evidence type="ECO:0000313" key="3">
    <source>
        <dbReference type="EMBL" id="TRY67255.1"/>
    </source>
</evidence>
<dbReference type="OrthoDB" id="40953at2759"/>
<organism evidence="3 4">
    <name type="scientific">Tigriopus californicus</name>
    <name type="common">Marine copepod</name>
    <dbReference type="NCBI Taxonomy" id="6832"/>
    <lineage>
        <taxon>Eukaryota</taxon>
        <taxon>Metazoa</taxon>
        <taxon>Ecdysozoa</taxon>
        <taxon>Arthropoda</taxon>
        <taxon>Crustacea</taxon>
        <taxon>Multicrustacea</taxon>
        <taxon>Hexanauplia</taxon>
        <taxon>Copepoda</taxon>
        <taxon>Harpacticoida</taxon>
        <taxon>Harpacticidae</taxon>
        <taxon>Tigriopus</taxon>
    </lineage>
</organism>
<dbReference type="SUPFAM" id="SSF49899">
    <property type="entry name" value="Concanavalin A-like lectins/glucanases"/>
    <property type="match status" value="1"/>
</dbReference>
<evidence type="ECO:0000259" key="2">
    <source>
        <dbReference type="PROSITE" id="PS50188"/>
    </source>
</evidence>
<protein>
    <recommendedName>
        <fullName evidence="1">SPRY domain-containing protein 7</fullName>
    </recommendedName>
</protein>
<sequence length="214" mass="23611">MRVSKIECTMVSFIGQCFSSITDCFYSTGEWSPHPRGHGFPLPPQPDVILDSNAMGSEAVLVKNATRLCGTGGVRASAPIQQNKAYWEVKIQQSGIWSCGVGLRSCDLSQTLGEDGKSWVINSENVIQHNRNVEYRLDQMKVQEGDVVGFSYDHVELNFYLNGVNLNTPLLGIKGTVYPVLYVDDGAILDAVFDSFRTEPPAGFDRIMVEKALL</sequence>
<reference evidence="3 4" key="1">
    <citation type="journal article" date="2018" name="Nat. Ecol. Evol.">
        <title>Genomic signatures of mitonuclear coevolution across populations of Tigriopus californicus.</title>
        <authorList>
            <person name="Barreto F.S."/>
            <person name="Watson E.T."/>
            <person name="Lima T.G."/>
            <person name="Willett C.S."/>
            <person name="Edmands S."/>
            <person name="Li W."/>
            <person name="Burton R.S."/>
        </authorList>
    </citation>
    <scope>NUCLEOTIDE SEQUENCE [LARGE SCALE GENOMIC DNA]</scope>
    <source>
        <strain evidence="3 4">San Diego</strain>
    </source>
</reference>
<dbReference type="SMART" id="SM00449">
    <property type="entry name" value="SPRY"/>
    <property type="match status" value="1"/>
</dbReference>
<proteinExistence type="predicted"/>
<dbReference type="EMBL" id="VCGU01000011">
    <property type="protein sequence ID" value="TRY67255.1"/>
    <property type="molecule type" value="Genomic_DNA"/>
</dbReference>
<dbReference type="Gene3D" id="2.60.120.920">
    <property type="match status" value="1"/>
</dbReference>
<dbReference type="PROSITE" id="PS50188">
    <property type="entry name" value="B302_SPRY"/>
    <property type="match status" value="1"/>
</dbReference>
<dbReference type="Pfam" id="PF00622">
    <property type="entry name" value="SPRY"/>
    <property type="match status" value="1"/>
</dbReference>
<dbReference type="InterPro" id="IPR035766">
    <property type="entry name" value="SPRYD7"/>
</dbReference>
<dbReference type="AlphaFoldDB" id="A0A553NP86"/>
<dbReference type="InterPro" id="IPR043136">
    <property type="entry name" value="B30.2/SPRY_sf"/>
</dbReference>
<comment type="caution">
    <text evidence="3">The sequence shown here is derived from an EMBL/GenBank/DDBJ whole genome shotgun (WGS) entry which is preliminary data.</text>
</comment>
<dbReference type="InterPro" id="IPR013320">
    <property type="entry name" value="ConA-like_dom_sf"/>
</dbReference>
<dbReference type="InterPro" id="IPR001870">
    <property type="entry name" value="B30.2/SPRY"/>
</dbReference>
<dbReference type="PANTHER" id="PTHR20951">
    <property type="entry name" value="C13ORF1 PROTEIN-RELATED"/>
    <property type="match status" value="1"/>
</dbReference>
<dbReference type="OMA" id="HMGNEVV"/>
<feature type="domain" description="B30.2/SPRY" evidence="2">
    <location>
        <begin position="9"/>
        <end position="201"/>
    </location>
</feature>
<evidence type="ECO:0000313" key="4">
    <source>
        <dbReference type="Proteomes" id="UP000318571"/>
    </source>
</evidence>
<keyword evidence="4" id="KW-1185">Reference proteome</keyword>
<accession>A0A553NP86</accession>
<dbReference type="CDD" id="cd12880">
    <property type="entry name" value="SPRYD7"/>
    <property type="match status" value="1"/>
</dbReference>
<gene>
    <name evidence="3" type="ORF">TCAL_07215</name>
</gene>
<name>A0A553NP86_TIGCA</name>
<evidence type="ECO:0000256" key="1">
    <source>
        <dbReference type="ARBA" id="ARBA00021772"/>
    </source>
</evidence>